<dbReference type="GO" id="GO:0005694">
    <property type="term" value="C:chromosome"/>
    <property type="evidence" value="ECO:0007669"/>
    <property type="project" value="UniProtKB-SubCell"/>
</dbReference>
<accession>A0A9W9SZA5</accession>
<reference evidence="8" key="1">
    <citation type="submission" date="2022-11" db="EMBL/GenBank/DDBJ databases">
        <authorList>
            <person name="Petersen C."/>
        </authorList>
    </citation>
    <scope>NUCLEOTIDE SEQUENCE</scope>
    <source>
        <strain evidence="8">IBT 20477</strain>
    </source>
</reference>
<feature type="domain" description="HORMA" evidence="7">
    <location>
        <begin position="31"/>
        <end position="102"/>
    </location>
</feature>
<dbReference type="EMBL" id="JAPQKQ010000003">
    <property type="protein sequence ID" value="KAJ5203406.1"/>
    <property type="molecule type" value="Genomic_DNA"/>
</dbReference>
<reference evidence="8" key="2">
    <citation type="journal article" date="2023" name="IMA Fungus">
        <title>Comparative genomic study of the Penicillium genus elucidates a diverse pangenome and 15 lateral gene transfer events.</title>
        <authorList>
            <person name="Petersen C."/>
            <person name="Sorensen T."/>
            <person name="Nielsen M.R."/>
            <person name="Sondergaard T.E."/>
            <person name="Sorensen J.L."/>
            <person name="Fitzpatrick D.A."/>
            <person name="Frisvad J.C."/>
            <person name="Nielsen K.L."/>
        </authorList>
    </citation>
    <scope>NUCLEOTIDE SEQUENCE</scope>
    <source>
        <strain evidence="8">IBT 20477</strain>
    </source>
</reference>
<comment type="subcellular location">
    <subcellularLocation>
        <location evidence="2">Chromosome</location>
    </subcellularLocation>
    <subcellularLocation>
        <location evidence="1">Nucleus</location>
    </subcellularLocation>
</comment>
<feature type="region of interest" description="Disordered" evidence="6">
    <location>
        <begin position="233"/>
        <end position="325"/>
    </location>
</feature>
<dbReference type="InterPro" id="IPR051294">
    <property type="entry name" value="HORMA_MeioticProgression"/>
</dbReference>
<dbReference type="Pfam" id="PF02301">
    <property type="entry name" value="HORMA"/>
    <property type="match status" value="2"/>
</dbReference>
<gene>
    <name evidence="8" type="ORF">N7449_005485</name>
</gene>
<comment type="caution">
    <text evidence="8">The sequence shown here is derived from an EMBL/GenBank/DDBJ whole genome shotgun (WGS) entry which is preliminary data.</text>
</comment>
<feature type="compositionally biased region" description="Basic and acidic residues" evidence="6">
    <location>
        <begin position="293"/>
        <end position="312"/>
    </location>
</feature>
<evidence type="ECO:0000313" key="9">
    <source>
        <dbReference type="Proteomes" id="UP001150942"/>
    </source>
</evidence>
<dbReference type="PANTHER" id="PTHR48225:SF7">
    <property type="entry name" value="MEIOSIS-SPECIFIC PROTEIN HOP1"/>
    <property type="match status" value="1"/>
</dbReference>
<keyword evidence="3" id="KW-0158">Chromosome</keyword>
<dbReference type="InterPro" id="IPR011011">
    <property type="entry name" value="Znf_FYVE_PHD"/>
</dbReference>
<evidence type="ECO:0000256" key="6">
    <source>
        <dbReference type="SAM" id="MobiDB-lite"/>
    </source>
</evidence>
<keyword evidence="4" id="KW-0539">Nucleus</keyword>
<dbReference type="SUPFAM" id="SSF56019">
    <property type="entry name" value="The spindle assembly checkpoint protein mad2"/>
    <property type="match status" value="1"/>
</dbReference>
<dbReference type="Gene3D" id="3.30.40.10">
    <property type="entry name" value="Zinc/RING finger domain, C3HC4 (zinc finger)"/>
    <property type="match status" value="1"/>
</dbReference>
<dbReference type="GO" id="GO:0007130">
    <property type="term" value="P:synaptonemal complex assembly"/>
    <property type="evidence" value="ECO:0007669"/>
    <property type="project" value="TreeGrafter"/>
</dbReference>
<dbReference type="GO" id="GO:0005634">
    <property type="term" value="C:nucleus"/>
    <property type="evidence" value="ECO:0007669"/>
    <property type="project" value="UniProtKB-SubCell"/>
</dbReference>
<protein>
    <recommendedName>
        <fullName evidence="7">HORMA domain-containing protein</fullName>
    </recommendedName>
</protein>
<evidence type="ECO:0000256" key="4">
    <source>
        <dbReference type="ARBA" id="ARBA00023242"/>
    </source>
</evidence>
<dbReference type="GO" id="GO:0051598">
    <property type="term" value="P:meiotic recombination checkpoint signaling"/>
    <property type="evidence" value="ECO:0007669"/>
    <property type="project" value="TreeGrafter"/>
</dbReference>
<dbReference type="InterPro" id="IPR036570">
    <property type="entry name" value="HORMA_dom_sf"/>
</dbReference>
<feature type="domain" description="HORMA" evidence="7">
    <location>
        <begin position="103"/>
        <end position="175"/>
    </location>
</feature>
<dbReference type="InterPro" id="IPR003511">
    <property type="entry name" value="HORMA_dom"/>
</dbReference>
<keyword evidence="9" id="KW-1185">Reference proteome</keyword>
<dbReference type="Proteomes" id="UP001150942">
    <property type="component" value="Unassembled WGS sequence"/>
</dbReference>
<dbReference type="Gene3D" id="3.30.900.10">
    <property type="entry name" value="HORMA domain"/>
    <property type="match status" value="2"/>
</dbReference>
<proteinExistence type="predicted"/>
<keyword evidence="5" id="KW-0469">Meiosis</keyword>
<evidence type="ECO:0000313" key="8">
    <source>
        <dbReference type="EMBL" id="KAJ5203406.1"/>
    </source>
</evidence>
<evidence type="ECO:0000259" key="7">
    <source>
        <dbReference type="Pfam" id="PF02301"/>
    </source>
</evidence>
<evidence type="ECO:0000256" key="2">
    <source>
        <dbReference type="ARBA" id="ARBA00004286"/>
    </source>
</evidence>
<organism evidence="8 9">
    <name type="scientific">Penicillium cf. viridicatum</name>
    <dbReference type="NCBI Taxonomy" id="2972119"/>
    <lineage>
        <taxon>Eukaryota</taxon>
        <taxon>Fungi</taxon>
        <taxon>Dikarya</taxon>
        <taxon>Ascomycota</taxon>
        <taxon>Pezizomycotina</taxon>
        <taxon>Eurotiomycetes</taxon>
        <taxon>Eurotiomycetidae</taxon>
        <taxon>Eurotiales</taxon>
        <taxon>Aspergillaceae</taxon>
        <taxon>Penicillium</taxon>
    </lineage>
</organism>
<evidence type="ECO:0000256" key="1">
    <source>
        <dbReference type="ARBA" id="ARBA00004123"/>
    </source>
</evidence>
<evidence type="ECO:0000256" key="5">
    <source>
        <dbReference type="ARBA" id="ARBA00023254"/>
    </source>
</evidence>
<dbReference type="AlphaFoldDB" id="A0A9W9SZA5"/>
<name>A0A9W9SZA5_9EURO</name>
<dbReference type="InterPro" id="IPR013083">
    <property type="entry name" value="Znf_RING/FYVE/PHD"/>
</dbReference>
<dbReference type="OrthoDB" id="1928087at2759"/>
<evidence type="ECO:0000256" key="3">
    <source>
        <dbReference type="ARBA" id="ARBA00022454"/>
    </source>
</evidence>
<feature type="compositionally biased region" description="Basic and acidic residues" evidence="6">
    <location>
        <begin position="259"/>
        <end position="273"/>
    </location>
</feature>
<dbReference type="PANTHER" id="PTHR48225">
    <property type="entry name" value="HORMA DOMAIN-CONTAINING PROTEIN 1"/>
    <property type="match status" value="1"/>
</dbReference>
<dbReference type="SUPFAM" id="SSF57903">
    <property type="entry name" value="FYVE/PHD zinc finger"/>
    <property type="match status" value="1"/>
</dbReference>
<sequence>MDAFGERILRTNRFHERHNYAHFVNGKSKGNFGRNRLEYVPIWVIERHMSDEADQLLDLLENGIFDALVRGVLHAVQFTVIADKASPNKVLESYTFTFDNFGKALIRRLRTMCAESPPLPNERSLGIHVFYKPECPESYDVPGFADSQDNTIEYPRTSYWERTRRFYGSVDSGFHTLGLRMNSLLSTSPGGEAYFPSAEEANDDIVLRSDEVGIPTPAQMPLDVVGEIYVSTDESTAGGTDEEEATFPISRDSIHLSQARRESRKDFSPEKYIRRLQTAGSKPTVKASTVDYVENRHGATKKLDEENKDNIENRPGPSSSMTQYGHKDQRHYRCECNTWNFKPRKSIQCANCKDWQHTLCYGYYSAKDERIPDIHYCYSCLIGHEFDSDLIKELIKLIRTRRTIHFVITTGATPTLNWQLAGQLNCTDDEARAAVHNIRKLGIMTSIDGKKMEHYHKLGSTKFCLNQTIPACNTICSEILDPMLLIGEYYDIPPPNPLPLIRSHWSRSGVPIFSILLSESGEWYNTIDPRWQPKLWERVRSNPSANGYFFEGQTSNSVSKRLLDSKDEEGFADVVSTREAKKIKLK</sequence>